<evidence type="ECO:0000256" key="11">
    <source>
        <dbReference type="RuleBase" id="RU361169"/>
    </source>
</evidence>
<dbReference type="GO" id="GO:0005576">
    <property type="term" value="C:extracellular region"/>
    <property type="evidence" value="ECO:0007669"/>
    <property type="project" value="TreeGrafter"/>
</dbReference>
<feature type="compositionally biased region" description="Low complexity" evidence="12">
    <location>
        <begin position="120"/>
        <end position="133"/>
    </location>
</feature>
<dbReference type="InterPro" id="IPR000743">
    <property type="entry name" value="Glyco_hydro_28"/>
</dbReference>
<comment type="similarity">
    <text evidence="1 11">Belongs to the glycosyl hydrolase 28 family.</text>
</comment>
<dbReference type="InterPro" id="IPR022441">
    <property type="entry name" value="Para_beta_helix_rpt-2"/>
</dbReference>
<feature type="compositionally biased region" description="Polar residues" evidence="12">
    <location>
        <begin position="89"/>
        <end position="119"/>
    </location>
</feature>
<evidence type="ECO:0000256" key="1">
    <source>
        <dbReference type="ARBA" id="ARBA00008834"/>
    </source>
</evidence>
<keyword evidence="4" id="KW-0677">Repeat</keyword>
<evidence type="ECO:0000256" key="12">
    <source>
        <dbReference type="SAM" id="MobiDB-lite"/>
    </source>
</evidence>
<evidence type="ECO:0000256" key="13">
    <source>
        <dbReference type="SAM" id="SignalP"/>
    </source>
</evidence>
<evidence type="ECO:0000313" key="14">
    <source>
        <dbReference type="EMBL" id="RLN20407.1"/>
    </source>
</evidence>
<feature type="signal peptide" evidence="13">
    <location>
        <begin position="1"/>
        <end position="19"/>
    </location>
</feature>
<evidence type="ECO:0000256" key="6">
    <source>
        <dbReference type="ARBA" id="ARBA00023157"/>
    </source>
</evidence>
<dbReference type="EC" id="3.2.1.15" evidence="2"/>
<dbReference type="FunFam" id="2.160.20.10:FF:000002">
    <property type="entry name" value="Endopolygalacturonase D"/>
    <property type="match status" value="1"/>
</dbReference>
<dbReference type="PROSITE" id="PS00502">
    <property type="entry name" value="POLYGALACTURONASE"/>
    <property type="match status" value="1"/>
</dbReference>
<dbReference type="InterPro" id="IPR050434">
    <property type="entry name" value="Glycosyl_hydrlase_28"/>
</dbReference>
<dbReference type="GO" id="GO:0071555">
    <property type="term" value="P:cell wall organization"/>
    <property type="evidence" value="ECO:0007669"/>
    <property type="project" value="UniProtKB-KW"/>
</dbReference>
<accession>A0A421F303</accession>
<dbReference type="PANTHER" id="PTHR31884">
    <property type="entry name" value="POLYGALACTURONASE"/>
    <property type="match status" value="1"/>
</dbReference>
<feature type="chain" id="PRO_5019102953" description="endo-polygalacturonase" evidence="13">
    <location>
        <begin position="20"/>
        <end position="472"/>
    </location>
</feature>
<dbReference type="EMBL" id="MAYM02001386">
    <property type="protein sequence ID" value="RLN20407.1"/>
    <property type="molecule type" value="Genomic_DNA"/>
</dbReference>
<feature type="compositionally biased region" description="Low complexity" evidence="12">
    <location>
        <begin position="75"/>
        <end position="88"/>
    </location>
</feature>
<keyword evidence="8" id="KW-0961">Cell wall biogenesis/degradation</keyword>
<dbReference type="PANTHER" id="PTHR31884:SF1">
    <property type="entry name" value="POLYGALACTURONASE"/>
    <property type="match status" value="1"/>
</dbReference>
<dbReference type="InterPro" id="IPR011050">
    <property type="entry name" value="Pectin_lyase_fold/virulence"/>
</dbReference>
<feature type="region of interest" description="Disordered" evidence="12">
    <location>
        <begin position="40"/>
        <end position="61"/>
    </location>
</feature>
<gene>
    <name evidence="14" type="ORF">BBI17_008639</name>
</gene>
<organism evidence="14 15">
    <name type="scientific">Phytophthora kernoviae</name>
    <dbReference type="NCBI Taxonomy" id="325452"/>
    <lineage>
        <taxon>Eukaryota</taxon>
        <taxon>Sar</taxon>
        <taxon>Stramenopiles</taxon>
        <taxon>Oomycota</taxon>
        <taxon>Peronosporomycetes</taxon>
        <taxon>Peronosporales</taxon>
        <taxon>Peronosporaceae</taxon>
        <taxon>Phytophthora</taxon>
    </lineage>
</organism>
<dbReference type="GO" id="GO:0045490">
    <property type="term" value="P:pectin catabolic process"/>
    <property type="evidence" value="ECO:0007669"/>
    <property type="project" value="UniProtKB-ARBA"/>
</dbReference>
<feature type="compositionally biased region" description="Polar residues" evidence="12">
    <location>
        <begin position="45"/>
        <end position="61"/>
    </location>
</feature>
<sequence length="472" mass="49587">MRLGAFAFTALAFAVSAYASVVEFNDLSARYKAGIVFAPNDGVDGSSTDAPQGATFTKSGLSNGDVSQMTIYKTGTSHGASGSSGSSSEVTQQSFPTQVDNNSNTSQNNVGKPSSGSDVSQGSAGQSNASNNNTEAPPVYKGDCVLTRDYINGTNVRKCDSIIIDSLHVPAGVTLNLTKLADGATVSFQGTTTFGPMLWDGPLVKLQGNNLTVTGPGTLDGQGAWYWPYGQNVTRPVFFKLNRVNNSTLSGFNLLNMLYRTFSIGNSSYTTIKELLLNASAGDGLAKNTDGFDLSKNDHITITNNTIYNQDDCLAMQSSTNTIFSNNYCHGSHGISVGSLGGPERNAFTTVSGLTVTGNTIVNSHNGIRIKTIIGLKGLVTNAVYRNNVLSNVTHAIVMHSDYNKTKGGYAGTPTSLVEITNITIDGLTGTAGNLYDIVANPDVVSDWTFTNIVVNSTIIGKCSGEPSNVKC</sequence>
<evidence type="ECO:0000256" key="2">
    <source>
        <dbReference type="ARBA" id="ARBA00012736"/>
    </source>
</evidence>
<dbReference type="GO" id="GO:0004650">
    <property type="term" value="F:polygalacturonase activity"/>
    <property type="evidence" value="ECO:0007669"/>
    <property type="project" value="UniProtKB-EC"/>
</dbReference>
<protein>
    <recommendedName>
        <fullName evidence="2">endo-polygalacturonase</fullName>
        <ecNumber evidence="2">3.2.1.15</ecNumber>
    </recommendedName>
</protein>
<evidence type="ECO:0000313" key="15">
    <source>
        <dbReference type="Proteomes" id="UP000285883"/>
    </source>
</evidence>
<dbReference type="Pfam" id="PF00295">
    <property type="entry name" value="Glyco_hydro_28"/>
    <property type="match status" value="1"/>
</dbReference>
<evidence type="ECO:0000256" key="10">
    <source>
        <dbReference type="PROSITE-ProRule" id="PRU10052"/>
    </source>
</evidence>
<keyword evidence="7 11" id="KW-0326">Glycosidase</keyword>
<evidence type="ECO:0000256" key="5">
    <source>
        <dbReference type="ARBA" id="ARBA00022801"/>
    </source>
</evidence>
<dbReference type="NCBIfam" id="TIGR03804">
    <property type="entry name" value="para_beta_helix"/>
    <property type="match status" value="1"/>
</dbReference>
<proteinExistence type="inferred from homology"/>
<comment type="catalytic activity">
    <reaction evidence="9">
        <text>(1,4-alpha-D-galacturonosyl)n+m + H2O = (1,4-alpha-D-galacturonosyl)n + (1,4-alpha-D-galacturonosyl)m.</text>
        <dbReference type="EC" id="3.2.1.15"/>
    </reaction>
</comment>
<dbReference type="InterPro" id="IPR012334">
    <property type="entry name" value="Pectin_lyas_fold"/>
</dbReference>
<keyword evidence="5 11" id="KW-0378">Hydrolase</keyword>
<dbReference type="Gene3D" id="2.160.20.10">
    <property type="entry name" value="Single-stranded right-handed beta-helix, Pectin lyase-like"/>
    <property type="match status" value="1"/>
</dbReference>
<reference evidence="14 15" key="1">
    <citation type="submission" date="2018-07" db="EMBL/GenBank/DDBJ databases">
        <title>Genome sequencing of oomycete isolates from Chile give support for New Zealand origin for Phytophthora kernoviae and make available the first Nothophytophthora sp. genome.</title>
        <authorList>
            <person name="Studholme D.J."/>
            <person name="Sanfuentes E."/>
            <person name="Panda P."/>
            <person name="Hill R."/>
            <person name="Sambles C."/>
            <person name="Grant M."/>
            <person name="Williams N.M."/>
            <person name="Mcdougal R.L."/>
        </authorList>
    </citation>
    <scope>NUCLEOTIDE SEQUENCE [LARGE SCALE GENOMIC DNA]</scope>
    <source>
        <strain evidence="14">Chile2</strain>
    </source>
</reference>
<dbReference type="SMART" id="SM00710">
    <property type="entry name" value="PbH1"/>
    <property type="match status" value="4"/>
</dbReference>
<keyword evidence="3 13" id="KW-0732">Signal</keyword>
<feature type="active site" evidence="10">
    <location>
        <position position="333"/>
    </location>
</feature>
<evidence type="ECO:0000256" key="3">
    <source>
        <dbReference type="ARBA" id="ARBA00022729"/>
    </source>
</evidence>
<evidence type="ECO:0000256" key="4">
    <source>
        <dbReference type="ARBA" id="ARBA00022737"/>
    </source>
</evidence>
<dbReference type="AlphaFoldDB" id="A0A421F303"/>
<evidence type="ECO:0000256" key="7">
    <source>
        <dbReference type="ARBA" id="ARBA00023295"/>
    </source>
</evidence>
<dbReference type="Proteomes" id="UP000285883">
    <property type="component" value="Unassembled WGS sequence"/>
</dbReference>
<name>A0A421F303_9STRA</name>
<comment type="caution">
    <text evidence="14">The sequence shown here is derived from an EMBL/GenBank/DDBJ whole genome shotgun (WGS) entry which is preliminary data.</text>
</comment>
<evidence type="ECO:0000256" key="8">
    <source>
        <dbReference type="ARBA" id="ARBA00023316"/>
    </source>
</evidence>
<feature type="region of interest" description="Disordered" evidence="12">
    <location>
        <begin position="73"/>
        <end position="139"/>
    </location>
</feature>
<dbReference type="SUPFAM" id="SSF51126">
    <property type="entry name" value="Pectin lyase-like"/>
    <property type="match status" value="1"/>
</dbReference>
<dbReference type="InterPro" id="IPR006626">
    <property type="entry name" value="PbH1"/>
</dbReference>
<keyword evidence="6" id="KW-1015">Disulfide bond</keyword>
<evidence type="ECO:0000256" key="9">
    <source>
        <dbReference type="ARBA" id="ARBA00034074"/>
    </source>
</evidence>